<organism evidence="1 2">
    <name type="scientific">Shewanella schlegeliana</name>
    <dbReference type="NCBI Taxonomy" id="190308"/>
    <lineage>
        <taxon>Bacteria</taxon>
        <taxon>Pseudomonadati</taxon>
        <taxon>Pseudomonadota</taxon>
        <taxon>Gammaproteobacteria</taxon>
        <taxon>Alteromonadales</taxon>
        <taxon>Shewanellaceae</taxon>
        <taxon>Shewanella</taxon>
    </lineage>
</organism>
<accession>A0ABS1T018</accession>
<dbReference type="RefSeq" id="WP_202722299.1">
    <property type="nucleotide sequence ID" value="NZ_BPEX01000052.1"/>
</dbReference>
<dbReference type="EMBL" id="JAESVD010000007">
    <property type="protein sequence ID" value="MBL4914034.1"/>
    <property type="molecule type" value="Genomic_DNA"/>
</dbReference>
<proteinExistence type="predicted"/>
<dbReference type="Proteomes" id="UP000604898">
    <property type="component" value="Unassembled WGS sequence"/>
</dbReference>
<evidence type="ECO:0000313" key="1">
    <source>
        <dbReference type="EMBL" id="MBL4914034.1"/>
    </source>
</evidence>
<sequence>MCINAIRPSAGLDKQSLLTAMESATSMVLHAAIYTNFAHSEVGSLIRRKLLDGSLHRLDIIELQPDLYWRDEFAAILRPNMTKDEVIPMFAESKRWSGALSFEFPQQVNRVLTQALPLQPILLIGDCLFVGQYAHSRLVSAQGLWFQIECSLMGLQPGELQSWYQQGLPAEVSGDWRLAISRYVDECRQVAAFNPHVTPSMTHLTKEEN</sequence>
<protein>
    <submittedName>
        <fullName evidence="1">Uncharacterized protein</fullName>
    </submittedName>
</protein>
<name>A0ABS1T018_9GAMM</name>
<gene>
    <name evidence="1" type="ORF">JMA39_12995</name>
</gene>
<keyword evidence="2" id="KW-1185">Reference proteome</keyword>
<comment type="caution">
    <text evidence="1">The sequence shown here is derived from an EMBL/GenBank/DDBJ whole genome shotgun (WGS) entry which is preliminary data.</text>
</comment>
<evidence type="ECO:0000313" key="2">
    <source>
        <dbReference type="Proteomes" id="UP000604898"/>
    </source>
</evidence>
<reference evidence="1 2" key="1">
    <citation type="submission" date="2021-01" db="EMBL/GenBank/DDBJ databases">
        <title>Genome sequence of Shewanella schlegeliana JCM 11561.</title>
        <authorList>
            <person name="Zhang H."/>
            <person name="Li C."/>
        </authorList>
    </citation>
    <scope>NUCLEOTIDE SEQUENCE [LARGE SCALE GENOMIC DNA]</scope>
    <source>
        <strain evidence="1 2">JCM 11561</strain>
    </source>
</reference>